<proteinExistence type="predicted"/>
<evidence type="ECO:0000313" key="1">
    <source>
        <dbReference type="EMBL" id="KAF2878647.1"/>
    </source>
</evidence>
<gene>
    <name evidence="1" type="ORF">ILUMI_27524</name>
</gene>
<organism evidence="1 2">
    <name type="scientific">Ignelater luminosus</name>
    <name type="common">Cucubano</name>
    <name type="synonym">Pyrophorus luminosus</name>
    <dbReference type="NCBI Taxonomy" id="2038154"/>
    <lineage>
        <taxon>Eukaryota</taxon>
        <taxon>Metazoa</taxon>
        <taxon>Ecdysozoa</taxon>
        <taxon>Arthropoda</taxon>
        <taxon>Hexapoda</taxon>
        <taxon>Insecta</taxon>
        <taxon>Pterygota</taxon>
        <taxon>Neoptera</taxon>
        <taxon>Endopterygota</taxon>
        <taxon>Coleoptera</taxon>
        <taxon>Polyphaga</taxon>
        <taxon>Elateriformia</taxon>
        <taxon>Elateroidea</taxon>
        <taxon>Elateridae</taxon>
        <taxon>Agrypninae</taxon>
        <taxon>Pyrophorini</taxon>
        <taxon>Ignelater</taxon>
    </lineage>
</organism>
<reference evidence="1" key="1">
    <citation type="submission" date="2019-08" db="EMBL/GenBank/DDBJ databases">
        <title>The genome of the North American firefly Photinus pyralis.</title>
        <authorList>
            <consortium name="Photinus pyralis genome working group"/>
            <person name="Fallon T.R."/>
            <person name="Sander Lower S.E."/>
            <person name="Weng J.-K."/>
        </authorList>
    </citation>
    <scope>NUCLEOTIDE SEQUENCE</scope>
    <source>
        <strain evidence="1">TRF0915ILg1</strain>
        <tissue evidence="1">Whole body</tissue>
    </source>
</reference>
<evidence type="ECO:0000313" key="2">
    <source>
        <dbReference type="Proteomes" id="UP000801492"/>
    </source>
</evidence>
<evidence type="ECO:0008006" key="3">
    <source>
        <dbReference type="Google" id="ProtNLM"/>
    </source>
</evidence>
<name>A0A8K0C6D4_IGNLU</name>
<dbReference type="AlphaFoldDB" id="A0A8K0C6D4"/>
<comment type="caution">
    <text evidence="1">The sequence shown here is derived from an EMBL/GenBank/DDBJ whole genome shotgun (WGS) entry which is preliminary data.</text>
</comment>
<feature type="non-terminal residue" evidence="1">
    <location>
        <position position="1"/>
    </location>
</feature>
<dbReference type="OrthoDB" id="7383979at2759"/>
<dbReference type="EMBL" id="VTPC01091314">
    <property type="protein sequence ID" value="KAF2878647.1"/>
    <property type="molecule type" value="Genomic_DNA"/>
</dbReference>
<accession>A0A8K0C6D4</accession>
<protein>
    <recommendedName>
        <fullName evidence="3">HTH CENPB-type domain-containing protein</fullName>
    </recommendedName>
</protein>
<dbReference type="Proteomes" id="UP000801492">
    <property type="component" value="Unassembled WGS sequence"/>
</dbReference>
<sequence length="142" mass="16823">MPRQRARKTNRGTIDTVVYRKAADEHFKDKTKIRTLAKKYNVCHVTLYRLIRKLKAGYRCVNRVLTSKEETILQDYIIQCFKVYFGLVPTEVRKLAYELAVKHQKKYLEKWDENYMAGKQWLSGFLKTSKFISEKPTGNEPI</sequence>
<keyword evidence="2" id="KW-1185">Reference proteome</keyword>